<dbReference type="PANTHER" id="PTHR38790:SF4">
    <property type="entry name" value="2EXR DOMAIN-CONTAINING PROTEIN"/>
    <property type="match status" value="1"/>
</dbReference>
<dbReference type="AlphaFoldDB" id="A0A9P9IFT2"/>
<keyword evidence="4" id="KW-1185">Reference proteome</keyword>
<feature type="compositionally biased region" description="Basic residues" evidence="1">
    <location>
        <begin position="36"/>
        <end position="49"/>
    </location>
</feature>
<reference evidence="3" key="1">
    <citation type="journal article" date="2021" name="Nat. Commun.">
        <title>Genetic determinants of endophytism in the Arabidopsis root mycobiome.</title>
        <authorList>
            <person name="Mesny F."/>
            <person name="Miyauchi S."/>
            <person name="Thiergart T."/>
            <person name="Pickel B."/>
            <person name="Atanasova L."/>
            <person name="Karlsson M."/>
            <person name="Huettel B."/>
            <person name="Barry K.W."/>
            <person name="Haridas S."/>
            <person name="Chen C."/>
            <person name="Bauer D."/>
            <person name="Andreopoulos W."/>
            <person name="Pangilinan J."/>
            <person name="LaButti K."/>
            <person name="Riley R."/>
            <person name="Lipzen A."/>
            <person name="Clum A."/>
            <person name="Drula E."/>
            <person name="Henrissat B."/>
            <person name="Kohler A."/>
            <person name="Grigoriev I.V."/>
            <person name="Martin F.M."/>
            <person name="Hacquard S."/>
        </authorList>
    </citation>
    <scope>NUCLEOTIDE SEQUENCE</scope>
    <source>
        <strain evidence="3">MPI-CAGE-CH-0243</strain>
    </source>
</reference>
<evidence type="ECO:0000259" key="2">
    <source>
        <dbReference type="Pfam" id="PF24864"/>
    </source>
</evidence>
<organism evidence="3 4">
    <name type="scientific">Dendryphion nanum</name>
    <dbReference type="NCBI Taxonomy" id="256645"/>
    <lineage>
        <taxon>Eukaryota</taxon>
        <taxon>Fungi</taxon>
        <taxon>Dikarya</taxon>
        <taxon>Ascomycota</taxon>
        <taxon>Pezizomycotina</taxon>
        <taxon>Dothideomycetes</taxon>
        <taxon>Pleosporomycetidae</taxon>
        <taxon>Pleosporales</taxon>
        <taxon>Torulaceae</taxon>
        <taxon>Dendryphion</taxon>
    </lineage>
</organism>
<dbReference type="Pfam" id="PF24864">
    <property type="entry name" value="DUF7730"/>
    <property type="match status" value="1"/>
</dbReference>
<dbReference type="InterPro" id="IPR056632">
    <property type="entry name" value="DUF7730"/>
</dbReference>
<protein>
    <recommendedName>
        <fullName evidence="2">DUF7730 domain-containing protein</fullName>
    </recommendedName>
</protein>
<name>A0A9P9IFT2_9PLEO</name>
<evidence type="ECO:0000313" key="4">
    <source>
        <dbReference type="Proteomes" id="UP000700596"/>
    </source>
</evidence>
<sequence length="375" mass="43450">MMVVSRRTNVSQSLPNTDGIARHQKRKLKANVDRNPRKKPTKKPSKQNKKLPITHLSNEKNTIVSPIVAKNPQATLLGLPTELRLEIYHYVFDSSLIHVHRYHANDEDDDENKTNLGSSFIWTPCRAPNPNCSLLCLNPKWSGLCKESERCTYRPYGPTDQQPAGFNALSHTCRRIHTESHEILMKNTTVSIQAHDVHDWIRFMKNKAPLQLALIRRVTINAPDNYWSILGAFDKIRNEVSNLEGIGFQGQVPIFMMRTRVQMYTSDPQFWWRRWTPAELARKFDQSITVALEGYVWAKPHMYRPLGPVQEEHTVFRIVRAGKESAETTDDLEQFVDWKDDDVVINTHTSIAAEPKRTAQWRKWWRLKAVKGYTS</sequence>
<comment type="caution">
    <text evidence="3">The sequence shown here is derived from an EMBL/GenBank/DDBJ whole genome shotgun (WGS) entry which is preliminary data.</text>
</comment>
<dbReference type="OrthoDB" id="3715018at2759"/>
<gene>
    <name evidence="3" type="ORF">B0J11DRAFT_536070</name>
</gene>
<feature type="compositionally biased region" description="Polar residues" evidence="1">
    <location>
        <begin position="1"/>
        <end position="16"/>
    </location>
</feature>
<feature type="region of interest" description="Disordered" evidence="1">
    <location>
        <begin position="1"/>
        <end position="57"/>
    </location>
</feature>
<proteinExistence type="predicted"/>
<evidence type="ECO:0000313" key="3">
    <source>
        <dbReference type="EMBL" id="KAH7119101.1"/>
    </source>
</evidence>
<evidence type="ECO:0000256" key="1">
    <source>
        <dbReference type="SAM" id="MobiDB-lite"/>
    </source>
</evidence>
<dbReference type="EMBL" id="JAGMWT010000012">
    <property type="protein sequence ID" value="KAH7119101.1"/>
    <property type="molecule type" value="Genomic_DNA"/>
</dbReference>
<dbReference type="Proteomes" id="UP000700596">
    <property type="component" value="Unassembled WGS sequence"/>
</dbReference>
<dbReference type="PANTHER" id="PTHR38790">
    <property type="entry name" value="2EXR DOMAIN-CONTAINING PROTEIN-RELATED"/>
    <property type="match status" value="1"/>
</dbReference>
<feature type="domain" description="DUF7730" evidence="2">
    <location>
        <begin position="71"/>
        <end position="220"/>
    </location>
</feature>
<accession>A0A9P9IFT2</accession>